<evidence type="ECO:0000313" key="2">
    <source>
        <dbReference type="Proteomes" id="UP001162992"/>
    </source>
</evidence>
<dbReference type="Proteomes" id="UP001162992">
    <property type="component" value="Chromosome 5"/>
</dbReference>
<evidence type="ECO:0000313" key="1">
    <source>
        <dbReference type="EMBL" id="KAJ7556791.1"/>
    </source>
</evidence>
<sequence>MGSGDGQLWLLQCLSGTLDANQEIRIAAENALKQASIEQGYGVELARVIVNKELPVGFRQLAGVLLKQYVKQHWQEGENYTPPTVPFVDKAAIRSLLLSALDDPCGKVRTAVGMAVASIAAWDWPEEWPDLLGYLLESISGQSNLNRMRGALRCLSLFAGDVDDAHMPSLVPVLFPSLYAIVSSEKAFEPAMRRRALMILHSCVATLGVMSGAYQSEMRALMKPMLKAWMEQFAMILSSPVPLENSDDWGMRMEALKCLTQIVQNFPKITFDEFPVVLFPLWQTFVSGLSVYERSLVQGSQEAFSSLADSDGNDQSTEALMIQLLEFLLVLISSPRFSKVLEKHVGELVYYMIGYMQMTEEQVQAWSSDPNQYISDEDDMTYNCRVSGIILLEELVEMYDLGLQYIMDATQRRMTEADEAKLVGKRDWWKLREAAILALGTVSDSFLSAKVKGSTSLNVELFLDKLLVEDLAAGGDCPFLHGRALWAVAKFSPAVKEEKFEQFLLPAIVGLGKDAPSPIKVGACRALTQLFPRVNSAILRPHLGQIYGALGMLLHEASEEILHLVLETLQATIEADETVSASLESTITSAILSIWAHYVSDPFISLDAMDVLETLKNVPGCWKPVSSRVLIFITPILANPHNQPTGSVAGALDMLAMLLKHAPLEVVQPAHDMCFKSVIDITTQSEDHSELQNATECLTAFVNSGRESLLTWSGDPSHTMKMLLEAASRLLDPGIESSASLFVGNFITELVQQFSSHMAPFLRDLVMALVARMQTAQMPGLTMSIILVFARLVHMSAPNIGQLIDLMAMLPADGYKNVLEYVMSEWTKHQGDIQGAYRLKVSTAALSLLLASGHSKLAQISVQGHLIQSSTGGILTRSRAKVSPNQWTRIPLPCKIFSLLADALLEMQEQSGPAAEVDEDWEEDGSDDDPQEENHLEEKLVKSSVFLPLEQFGGFMNESDEENEYQEDPSQATDPLNQINLSTYLVEFFKNLAQQSLTAFEELAKESSDREKMAVKAALGS</sequence>
<protein>
    <submittedName>
        <fullName evidence="1">Uncharacterized protein</fullName>
    </submittedName>
</protein>
<comment type="caution">
    <text evidence="1">The sequence shown here is derived from an EMBL/GenBank/DDBJ whole genome shotgun (WGS) entry which is preliminary data.</text>
</comment>
<organism evidence="1 2">
    <name type="scientific">Diphasiastrum complanatum</name>
    <name type="common">Issler's clubmoss</name>
    <name type="synonym">Lycopodium complanatum</name>
    <dbReference type="NCBI Taxonomy" id="34168"/>
    <lineage>
        <taxon>Eukaryota</taxon>
        <taxon>Viridiplantae</taxon>
        <taxon>Streptophyta</taxon>
        <taxon>Embryophyta</taxon>
        <taxon>Tracheophyta</taxon>
        <taxon>Lycopodiopsida</taxon>
        <taxon>Lycopodiales</taxon>
        <taxon>Lycopodiaceae</taxon>
        <taxon>Lycopodioideae</taxon>
        <taxon>Diphasiastrum</taxon>
    </lineage>
</organism>
<dbReference type="EMBL" id="CM055096">
    <property type="protein sequence ID" value="KAJ7556791.1"/>
    <property type="molecule type" value="Genomic_DNA"/>
</dbReference>
<gene>
    <name evidence="1" type="ORF">O6H91_05G098700</name>
</gene>
<accession>A0ACC2DRF4</accession>
<reference evidence="2" key="1">
    <citation type="journal article" date="2024" name="Proc. Natl. Acad. Sci. U.S.A.">
        <title>Extraordinary preservation of gene collinearity over three hundred million years revealed in homosporous lycophytes.</title>
        <authorList>
            <person name="Li C."/>
            <person name="Wickell D."/>
            <person name="Kuo L.Y."/>
            <person name="Chen X."/>
            <person name="Nie B."/>
            <person name="Liao X."/>
            <person name="Peng D."/>
            <person name="Ji J."/>
            <person name="Jenkins J."/>
            <person name="Williams M."/>
            <person name="Shu S."/>
            <person name="Plott C."/>
            <person name="Barry K."/>
            <person name="Rajasekar S."/>
            <person name="Grimwood J."/>
            <person name="Han X."/>
            <person name="Sun S."/>
            <person name="Hou Z."/>
            <person name="He W."/>
            <person name="Dai G."/>
            <person name="Sun C."/>
            <person name="Schmutz J."/>
            <person name="Leebens-Mack J.H."/>
            <person name="Li F.W."/>
            <person name="Wang L."/>
        </authorList>
    </citation>
    <scope>NUCLEOTIDE SEQUENCE [LARGE SCALE GENOMIC DNA]</scope>
    <source>
        <strain evidence="2">cv. PW_Plant_1</strain>
    </source>
</reference>
<name>A0ACC2DRF4_DIPCM</name>
<keyword evidence="2" id="KW-1185">Reference proteome</keyword>
<proteinExistence type="predicted"/>